<feature type="transmembrane region" description="Helical" evidence="6">
    <location>
        <begin position="47"/>
        <end position="69"/>
    </location>
</feature>
<accession>A0A6P1T7Y0</accession>
<sequence>MKRLGDWSSTATHHSPVEDAQGIAAAVVLTALGVAMLAELGLVTSGLAGLALIGHEITGLSIGLLFFVLNAPFYAFALLQMGAAFTAKTVAAVVAFSVVVDLQERFVAFERIAPVYGAIVAGVLIGIGLLAVFRHRASLGGVGILAVWLQDRYGFRAGWTQMIYDFMLFLLALAVLPLRAVAFSFLSALVLNLFLAINHRTDRYIAR</sequence>
<keyword evidence="3 6" id="KW-0812">Transmembrane</keyword>
<feature type="transmembrane region" description="Helical" evidence="6">
    <location>
        <begin position="112"/>
        <end position="133"/>
    </location>
</feature>
<feature type="transmembrane region" description="Helical" evidence="6">
    <location>
        <begin position="166"/>
        <end position="197"/>
    </location>
</feature>
<name>A0A6P1T7Y0_9RHOB</name>
<reference evidence="7 8" key="1">
    <citation type="submission" date="2019-12" db="EMBL/GenBank/DDBJ databases">
        <title>Complete genome sequence of Algicella marina strain 9Alg 56(T) isolated from the red alga Tichocarpus crinitus.</title>
        <authorList>
            <person name="Kim S.-G."/>
            <person name="Nedashkovskaya O.I."/>
        </authorList>
    </citation>
    <scope>NUCLEOTIDE SEQUENCE [LARGE SCALE GENOMIC DNA]</scope>
    <source>
        <strain evidence="7 8">9Alg 56</strain>
    </source>
</reference>
<evidence type="ECO:0000256" key="1">
    <source>
        <dbReference type="ARBA" id="ARBA00004651"/>
    </source>
</evidence>
<evidence type="ECO:0000256" key="4">
    <source>
        <dbReference type="ARBA" id="ARBA00022989"/>
    </source>
</evidence>
<dbReference type="Pfam" id="PF02588">
    <property type="entry name" value="YitT_membrane"/>
    <property type="match status" value="1"/>
</dbReference>
<dbReference type="AlphaFoldDB" id="A0A6P1T7Y0"/>
<keyword evidence="8" id="KW-1185">Reference proteome</keyword>
<keyword evidence="4 6" id="KW-1133">Transmembrane helix</keyword>
<evidence type="ECO:0000256" key="6">
    <source>
        <dbReference type="SAM" id="Phobius"/>
    </source>
</evidence>
<evidence type="ECO:0000256" key="5">
    <source>
        <dbReference type="ARBA" id="ARBA00023136"/>
    </source>
</evidence>
<dbReference type="InterPro" id="IPR051461">
    <property type="entry name" value="UPF0750_membrane"/>
</dbReference>
<protein>
    <submittedName>
        <fullName evidence="7">YitT family protein</fullName>
    </submittedName>
</protein>
<evidence type="ECO:0000256" key="2">
    <source>
        <dbReference type="ARBA" id="ARBA00022475"/>
    </source>
</evidence>
<dbReference type="Proteomes" id="UP000464495">
    <property type="component" value="Chromosome"/>
</dbReference>
<dbReference type="KEGG" id="amaq:GO499_13110"/>
<proteinExistence type="predicted"/>
<dbReference type="PANTHER" id="PTHR33545">
    <property type="entry name" value="UPF0750 MEMBRANE PROTEIN YITT-RELATED"/>
    <property type="match status" value="1"/>
</dbReference>
<evidence type="ECO:0000313" key="8">
    <source>
        <dbReference type="Proteomes" id="UP000464495"/>
    </source>
</evidence>
<feature type="transmembrane region" description="Helical" evidence="6">
    <location>
        <begin position="75"/>
        <end position="100"/>
    </location>
</feature>
<comment type="subcellular location">
    <subcellularLocation>
        <location evidence="1">Cell membrane</location>
        <topology evidence="1">Multi-pass membrane protein</topology>
    </subcellularLocation>
</comment>
<organism evidence="7 8">
    <name type="scientific">Algicella marina</name>
    <dbReference type="NCBI Taxonomy" id="2683284"/>
    <lineage>
        <taxon>Bacteria</taxon>
        <taxon>Pseudomonadati</taxon>
        <taxon>Pseudomonadota</taxon>
        <taxon>Alphaproteobacteria</taxon>
        <taxon>Rhodobacterales</taxon>
        <taxon>Paracoccaceae</taxon>
        <taxon>Algicella</taxon>
    </lineage>
</organism>
<dbReference type="EMBL" id="CP046620">
    <property type="protein sequence ID" value="QHQ37419.1"/>
    <property type="molecule type" value="Genomic_DNA"/>
</dbReference>
<evidence type="ECO:0000256" key="3">
    <source>
        <dbReference type="ARBA" id="ARBA00022692"/>
    </source>
</evidence>
<feature type="transmembrane region" description="Helical" evidence="6">
    <location>
        <begin position="20"/>
        <end position="40"/>
    </location>
</feature>
<gene>
    <name evidence="7" type="ORF">GO499_13110</name>
</gene>
<keyword evidence="2" id="KW-1003">Cell membrane</keyword>
<keyword evidence="5 6" id="KW-0472">Membrane</keyword>
<dbReference type="PANTHER" id="PTHR33545:SF5">
    <property type="entry name" value="UPF0750 MEMBRANE PROTEIN YITT"/>
    <property type="match status" value="1"/>
</dbReference>
<evidence type="ECO:0000313" key="7">
    <source>
        <dbReference type="EMBL" id="QHQ37419.1"/>
    </source>
</evidence>
<dbReference type="InterPro" id="IPR003740">
    <property type="entry name" value="YitT"/>
</dbReference>
<dbReference type="GO" id="GO:0005886">
    <property type="term" value="C:plasma membrane"/>
    <property type="evidence" value="ECO:0007669"/>
    <property type="project" value="UniProtKB-SubCell"/>
</dbReference>